<dbReference type="EMBL" id="BAABJW010000005">
    <property type="protein sequence ID" value="GAA4817564.1"/>
    <property type="molecule type" value="Genomic_DNA"/>
</dbReference>
<dbReference type="RefSeq" id="WP_345277873.1">
    <property type="nucleotide sequence ID" value="NZ_BAABJW010000005.1"/>
</dbReference>
<dbReference type="InterPro" id="IPR012910">
    <property type="entry name" value="Plug_dom"/>
</dbReference>
<reference evidence="6" key="1">
    <citation type="journal article" date="2019" name="Int. J. Syst. Evol. Microbiol.">
        <title>The Global Catalogue of Microorganisms (GCM) 10K type strain sequencing project: providing services to taxonomists for standard genome sequencing and annotation.</title>
        <authorList>
            <consortium name="The Broad Institute Genomics Platform"/>
            <consortium name="The Broad Institute Genome Sequencing Center for Infectious Disease"/>
            <person name="Wu L."/>
            <person name="Ma J."/>
        </authorList>
    </citation>
    <scope>NUCLEOTIDE SEQUENCE [LARGE SCALE GENOMIC DNA]</scope>
    <source>
        <strain evidence="6">JCM 18325</strain>
    </source>
</reference>
<proteinExistence type="predicted"/>
<dbReference type="SUPFAM" id="SSF49464">
    <property type="entry name" value="Carboxypeptidase regulatory domain-like"/>
    <property type="match status" value="1"/>
</dbReference>
<organism evidence="5 6">
    <name type="scientific">Litoribaculum gwangyangense</name>
    <dbReference type="NCBI Taxonomy" id="1130722"/>
    <lineage>
        <taxon>Bacteria</taxon>
        <taxon>Pseudomonadati</taxon>
        <taxon>Bacteroidota</taxon>
        <taxon>Flavobacteriia</taxon>
        <taxon>Flavobacteriales</taxon>
        <taxon>Flavobacteriaceae</taxon>
        <taxon>Litoribaculum</taxon>
    </lineage>
</organism>
<keyword evidence="3" id="KW-0998">Cell outer membrane</keyword>
<gene>
    <name evidence="5" type="ORF">GCM10023330_27880</name>
</gene>
<dbReference type="SUPFAM" id="SSF56935">
    <property type="entry name" value="Porins"/>
    <property type="match status" value="1"/>
</dbReference>
<dbReference type="Pfam" id="PF13715">
    <property type="entry name" value="CarbopepD_reg_2"/>
    <property type="match status" value="1"/>
</dbReference>
<sequence length="838" mass="96051">MEVSIKKNITFFLILFVFSVAQSQNTEKQEPLVYILNAIQKAYEVQFNYAEDSIEGVFLEPPAENLKLKDILYYLETTTSLTFSMMGDGIILVSPKIQKMTFCGYLKDNETLKPLVGATIQTGNNSTITNEDGFFEIKIDHISKPITIRFLGYKTILKQFEDLSTTNCDDIFLIPNVQLLSEIVVSNYITNGINKINNGSYEINFSRFEILPGLINNDVLQSVQAFPGIQSVNETVSNINIRGGAHDQNLILWDGIKMYQSGHFFGLISMYNPQITQKVSLRKNGTDVSYSDGVSGTISMQTNKNINTNFKGVAEINLTDFSGFFDVPLSDVSSVQIAARKSINDFLETPTYNAFFDRISQNTEISSNLGSLTNTNEEFDFYDTSLRWIYKLSDKDNIQLNFINVHNQLQFNENATVEGEEASRESRLNQNSIAGALHYDRLWNDYFKTALEIYETDYKLKAINVNLLDAQRFLQENIVSETSVKLKSNYKVNELLQFLLGYQFIETEVTNLDDVDIPRFRNLVSEVLRTHGVFSQIAYRSPDNMTNLNLGVRYNYISKFNKSIWEPRLSFNHQFLNHFSLDIQGEFKHQNTSQVINFQNDFLGVEKRRWQLSNNRDIPVITSKQISIGLNYNNIGWLFGIEGFYKMVNGITTQSQGFQNQYEFVKSNGEYNVTGIDVLIRKHFNKFNSWLSYSYMNNRYLFKDLEDDFFPSNYNVIQTITLGTAYKWNHLKLSAGLNWHSGKPITLPVLGNEIVDNEVNFGSTNASNLIDYARLDISAIYDFKLNKKAKANLGISVWNVLDKENQINNFYRVNNENIIETQQSSLGITPNAVFRVHF</sequence>
<evidence type="ECO:0000313" key="5">
    <source>
        <dbReference type="EMBL" id="GAA4817564.1"/>
    </source>
</evidence>
<protein>
    <recommendedName>
        <fullName evidence="4">TonB-dependent receptor plug domain-containing protein</fullName>
    </recommendedName>
</protein>
<accession>A0ABP9CV59</accession>
<evidence type="ECO:0000313" key="6">
    <source>
        <dbReference type="Proteomes" id="UP001501433"/>
    </source>
</evidence>
<feature type="domain" description="TonB-dependent receptor plug" evidence="4">
    <location>
        <begin position="217"/>
        <end position="295"/>
    </location>
</feature>
<keyword evidence="2" id="KW-0472">Membrane</keyword>
<dbReference type="InterPro" id="IPR036942">
    <property type="entry name" value="Beta-barrel_TonB_sf"/>
</dbReference>
<dbReference type="Gene3D" id="2.40.170.20">
    <property type="entry name" value="TonB-dependent receptor, beta-barrel domain"/>
    <property type="match status" value="1"/>
</dbReference>
<name>A0ABP9CV59_9FLAO</name>
<evidence type="ECO:0000259" key="4">
    <source>
        <dbReference type="Pfam" id="PF07715"/>
    </source>
</evidence>
<dbReference type="Pfam" id="PF07715">
    <property type="entry name" value="Plug"/>
    <property type="match status" value="1"/>
</dbReference>
<comment type="caution">
    <text evidence="5">The sequence shown here is derived from an EMBL/GenBank/DDBJ whole genome shotgun (WGS) entry which is preliminary data.</text>
</comment>
<evidence type="ECO:0000256" key="2">
    <source>
        <dbReference type="ARBA" id="ARBA00023136"/>
    </source>
</evidence>
<keyword evidence="6" id="KW-1185">Reference proteome</keyword>
<evidence type="ECO:0000256" key="3">
    <source>
        <dbReference type="ARBA" id="ARBA00023237"/>
    </source>
</evidence>
<dbReference type="Proteomes" id="UP001501433">
    <property type="component" value="Unassembled WGS sequence"/>
</dbReference>
<evidence type="ECO:0000256" key="1">
    <source>
        <dbReference type="ARBA" id="ARBA00004442"/>
    </source>
</evidence>
<comment type="subcellular location">
    <subcellularLocation>
        <location evidence="1">Cell outer membrane</location>
    </subcellularLocation>
</comment>
<dbReference type="InterPro" id="IPR008969">
    <property type="entry name" value="CarboxyPept-like_regulatory"/>
</dbReference>